<feature type="active site" evidence="9">
    <location>
        <position position="298"/>
    </location>
</feature>
<feature type="domain" description="Tyr recombinase" evidence="10">
    <location>
        <begin position="111"/>
        <end position="320"/>
    </location>
</feature>
<dbReference type="GO" id="GO:0007059">
    <property type="term" value="P:chromosome segregation"/>
    <property type="evidence" value="ECO:0007669"/>
    <property type="project" value="UniProtKB-UniRule"/>
</dbReference>
<feature type="active site" evidence="9">
    <location>
        <position position="151"/>
    </location>
</feature>
<dbReference type="InterPro" id="IPR004107">
    <property type="entry name" value="Integrase_SAM-like_N"/>
</dbReference>
<keyword evidence="13" id="KW-1185">Reference proteome</keyword>
<evidence type="ECO:0000259" key="11">
    <source>
        <dbReference type="PROSITE" id="PS51900"/>
    </source>
</evidence>
<dbReference type="AlphaFoldDB" id="A0A9X4H707"/>
<evidence type="ECO:0000259" key="10">
    <source>
        <dbReference type="PROSITE" id="PS51898"/>
    </source>
</evidence>
<dbReference type="GO" id="GO:0009037">
    <property type="term" value="F:tyrosine-based site-specific recombinase activity"/>
    <property type="evidence" value="ECO:0007669"/>
    <property type="project" value="UniProtKB-UniRule"/>
</dbReference>
<name>A0A9X4H707_9FIRM</name>
<proteinExistence type="inferred from homology"/>
<comment type="function">
    <text evidence="9">Site-specific tyrosine recombinase, which acts by catalyzing the cutting and rejoining of the recombining DNA molecules. The XerC-XerD complex is essential to convert dimers of the bacterial chromosome into monomers to permit their segregation at cell division. It also contributes to the segregational stability of plasmids.</text>
</comment>
<dbReference type="GO" id="GO:0051301">
    <property type="term" value="P:cell division"/>
    <property type="evidence" value="ECO:0007669"/>
    <property type="project" value="UniProtKB-KW"/>
</dbReference>
<dbReference type="EMBL" id="JAKOAV010000003">
    <property type="protein sequence ID" value="MDF9407264.1"/>
    <property type="molecule type" value="Genomic_DNA"/>
</dbReference>
<dbReference type="Gene3D" id="1.10.150.130">
    <property type="match status" value="1"/>
</dbReference>
<evidence type="ECO:0000313" key="13">
    <source>
        <dbReference type="Proteomes" id="UP001154312"/>
    </source>
</evidence>
<dbReference type="InterPro" id="IPR002104">
    <property type="entry name" value="Integrase_catalytic"/>
</dbReference>
<dbReference type="Gene3D" id="1.10.443.10">
    <property type="entry name" value="Intergrase catalytic core"/>
    <property type="match status" value="1"/>
</dbReference>
<evidence type="ECO:0000256" key="2">
    <source>
        <dbReference type="ARBA" id="ARBA00022490"/>
    </source>
</evidence>
<dbReference type="Pfam" id="PF00589">
    <property type="entry name" value="Phage_integrase"/>
    <property type="match status" value="1"/>
</dbReference>
<comment type="subunit">
    <text evidence="9">Forms a cyclic heterotetrameric complex composed of two molecules of XerC and two molecules of XerD.</text>
</comment>
<keyword evidence="2 9" id="KW-0963">Cytoplasm</keyword>
<dbReference type="Proteomes" id="UP001154312">
    <property type="component" value="Unassembled WGS sequence"/>
</dbReference>
<dbReference type="SUPFAM" id="SSF56349">
    <property type="entry name" value="DNA breaking-rejoining enzymes"/>
    <property type="match status" value="1"/>
</dbReference>
<dbReference type="GO" id="GO:0003677">
    <property type="term" value="F:DNA binding"/>
    <property type="evidence" value="ECO:0007669"/>
    <property type="project" value="UniProtKB-UniRule"/>
</dbReference>
<gene>
    <name evidence="9" type="primary">xerC</name>
    <name evidence="12" type="ORF">L7E55_02650</name>
</gene>
<evidence type="ECO:0000256" key="9">
    <source>
        <dbReference type="HAMAP-Rule" id="MF_01808"/>
    </source>
</evidence>
<feature type="domain" description="Core-binding (CB)" evidence="11">
    <location>
        <begin position="1"/>
        <end position="90"/>
    </location>
</feature>
<dbReference type="InterPro" id="IPR023009">
    <property type="entry name" value="Tyrosine_recombinase_XerC/XerD"/>
</dbReference>
<dbReference type="InterPro" id="IPR013762">
    <property type="entry name" value="Integrase-like_cat_sf"/>
</dbReference>
<protein>
    <recommendedName>
        <fullName evidence="9">Tyrosine recombinase XerC</fullName>
    </recommendedName>
</protein>
<dbReference type="InterPro" id="IPR011010">
    <property type="entry name" value="DNA_brk_join_enz"/>
</dbReference>
<dbReference type="PROSITE" id="PS51898">
    <property type="entry name" value="TYR_RECOMBINASE"/>
    <property type="match status" value="1"/>
</dbReference>
<feature type="active site" description="O-(3'-phospho-DNA)-tyrosine intermediate" evidence="9">
    <location>
        <position position="307"/>
    </location>
</feature>
<dbReference type="NCBIfam" id="NF001399">
    <property type="entry name" value="PRK00283.1"/>
    <property type="match status" value="1"/>
</dbReference>
<dbReference type="RefSeq" id="WP_277442457.1">
    <property type="nucleotide sequence ID" value="NZ_JAKOAV010000003.1"/>
</dbReference>
<evidence type="ECO:0000256" key="7">
    <source>
        <dbReference type="ARBA" id="ARBA00023172"/>
    </source>
</evidence>
<sequence length="328" mass="37590">MYSYIDNFLIYLKIEKNASPKTIDNYQKDLFQGLEFISRQVNKEDFAIHPADLDHRIFRGFLAFSQRKGLSRATIARRLAAWRSFYRYLKREEIVDENPVAKLSNPRLDKRLPRFLYENEAKLLVEAPDLGNPLGMRDRALLETLYAGGLRINELVSLDQGDLDLGAGYVRVMGKRARERLVPLGSQAVNALMRYLKDARLKLLINASGKRTKGAAQINIEKNMSAGKMPLLSLNNAVFLNRWGERLSERGIRKIIDKYVNKVCIDRKISPHTLRHSFATHLLNAGADLRSVQEMLGHISLSSTQIYTHVTGERLKQVYRKAHPRAEE</sequence>
<organism evidence="12 13">
    <name type="scientific">Pelotomaculum isophthalicicum JI</name>
    <dbReference type="NCBI Taxonomy" id="947010"/>
    <lineage>
        <taxon>Bacteria</taxon>
        <taxon>Bacillati</taxon>
        <taxon>Bacillota</taxon>
        <taxon>Clostridia</taxon>
        <taxon>Eubacteriales</taxon>
        <taxon>Desulfotomaculaceae</taxon>
        <taxon>Pelotomaculum</taxon>
    </lineage>
</organism>
<evidence type="ECO:0000313" key="12">
    <source>
        <dbReference type="EMBL" id="MDF9407264.1"/>
    </source>
</evidence>
<evidence type="ECO:0000256" key="4">
    <source>
        <dbReference type="ARBA" id="ARBA00022829"/>
    </source>
</evidence>
<keyword evidence="4 9" id="KW-0159">Chromosome partition</keyword>
<evidence type="ECO:0000256" key="6">
    <source>
        <dbReference type="ARBA" id="ARBA00023125"/>
    </source>
</evidence>
<dbReference type="InterPro" id="IPR010998">
    <property type="entry name" value="Integrase_recombinase_N"/>
</dbReference>
<evidence type="ECO:0000256" key="5">
    <source>
        <dbReference type="ARBA" id="ARBA00022908"/>
    </source>
</evidence>
<comment type="subcellular location">
    <subcellularLocation>
        <location evidence="1 9">Cytoplasm</location>
    </subcellularLocation>
</comment>
<keyword evidence="7 9" id="KW-0233">DNA recombination</keyword>
<dbReference type="PANTHER" id="PTHR30349:SF77">
    <property type="entry name" value="TYROSINE RECOMBINASE XERC"/>
    <property type="match status" value="1"/>
</dbReference>
<dbReference type="CDD" id="cd00798">
    <property type="entry name" value="INT_XerDC_C"/>
    <property type="match status" value="1"/>
</dbReference>
<feature type="active site" evidence="9">
    <location>
        <position position="275"/>
    </location>
</feature>
<keyword evidence="3 9" id="KW-0132">Cell division</keyword>
<keyword evidence="5 9" id="KW-0229">DNA integration</keyword>
<feature type="active site" evidence="9">
    <location>
        <position position="272"/>
    </location>
</feature>
<comment type="similarity">
    <text evidence="9">Belongs to the 'phage' integrase family. XerC subfamily.</text>
</comment>
<dbReference type="PROSITE" id="PS51900">
    <property type="entry name" value="CB"/>
    <property type="match status" value="1"/>
</dbReference>
<dbReference type="GO" id="GO:0005737">
    <property type="term" value="C:cytoplasm"/>
    <property type="evidence" value="ECO:0007669"/>
    <property type="project" value="UniProtKB-SubCell"/>
</dbReference>
<accession>A0A9X4H707</accession>
<keyword evidence="6 9" id="KW-0238">DNA-binding</keyword>
<comment type="caution">
    <text evidence="12">The sequence shown here is derived from an EMBL/GenBank/DDBJ whole genome shotgun (WGS) entry which is preliminary data.</text>
</comment>
<dbReference type="GO" id="GO:0006313">
    <property type="term" value="P:DNA transposition"/>
    <property type="evidence" value="ECO:0007669"/>
    <property type="project" value="UniProtKB-UniRule"/>
</dbReference>
<keyword evidence="8 9" id="KW-0131">Cell cycle</keyword>
<dbReference type="Pfam" id="PF02899">
    <property type="entry name" value="Phage_int_SAM_1"/>
    <property type="match status" value="1"/>
</dbReference>
<dbReference type="InterPro" id="IPR044068">
    <property type="entry name" value="CB"/>
</dbReference>
<dbReference type="HAMAP" id="MF_01808">
    <property type="entry name" value="Recomb_XerC_XerD"/>
    <property type="match status" value="1"/>
</dbReference>
<reference evidence="12" key="1">
    <citation type="submission" date="2022-02" db="EMBL/GenBank/DDBJ databases">
        <authorList>
            <person name="Leng L."/>
        </authorList>
    </citation>
    <scope>NUCLEOTIDE SEQUENCE</scope>
    <source>
        <strain evidence="12">JI</strain>
    </source>
</reference>
<evidence type="ECO:0000256" key="8">
    <source>
        <dbReference type="ARBA" id="ARBA00023306"/>
    </source>
</evidence>
<evidence type="ECO:0000256" key="1">
    <source>
        <dbReference type="ARBA" id="ARBA00004496"/>
    </source>
</evidence>
<evidence type="ECO:0000256" key="3">
    <source>
        <dbReference type="ARBA" id="ARBA00022618"/>
    </source>
</evidence>
<dbReference type="InterPro" id="IPR050090">
    <property type="entry name" value="Tyrosine_recombinase_XerCD"/>
</dbReference>
<dbReference type="SUPFAM" id="SSF47823">
    <property type="entry name" value="lambda integrase-like, N-terminal domain"/>
    <property type="match status" value="1"/>
</dbReference>
<feature type="active site" evidence="9">
    <location>
        <position position="175"/>
    </location>
</feature>
<dbReference type="PANTHER" id="PTHR30349">
    <property type="entry name" value="PHAGE INTEGRASE-RELATED"/>
    <property type="match status" value="1"/>
</dbReference>